<accession>A0A6J0B9N6</accession>
<keyword evidence="2" id="KW-0808">Transferase</keyword>
<dbReference type="KEGG" id="nlo:107217770"/>
<proteinExistence type="predicted"/>
<dbReference type="Proteomes" id="UP000829291">
    <property type="component" value="Chromosome 6"/>
</dbReference>
<name>A0A6J0B9N6_NEOLC</name>
<sequence>MMQTTPKKNSDTVPAIPEHFSPLVISESPVTKTSQRGNLTGTPRRVRDIAADIHSSIQQWNSVHLHAVPILKNICQIKVDEKYPDGLQDSCDVLEVDCNALDEIVASLKLLAHQIKVAASLHRAAENMFLTWPINKFGDVAEKIYEAYRDEAVVKRKVLENIAHNHQEAWKILHLAAWVHQPNITENVTRLLESLLVETGHR</sequence>
<protein>
    <submittedName>
        <fullName evidence="2">Cyclin-dependent kinase 2-interacting protein</fullName>
    </submittedName>
</protein>
<reference evidence="2" key="1">
    <citation type="submission" date="2025-08" db="UniProtKB">
        <authorList>
            <consortium name="RefSeq"/>
        </authorList>
    </citation>
    <scope>IDENTIFICATION</scope>
    <source>
        <tissue evidence="2">Thorax and Abdomen</tissue>
    </source>
</reference>
<keyword evidence="1" id="KW-1185">Reference proteome</keyword>
<dbReference type="FunCoup" id="A0A6J0B9N6">
    <property type="interactions" value="2"/>
</dbReference>
<gene>
    <name evidence="2" type="primary">LOC107217770</name>
</gene>
<keyword evidence="2" id="KW-0418">Kinase</keyword>
<dbReference type="PANTHER" id="PTHR15827:SF2">
    <property type="entry name" value="CYCLIN-DEPENDENT KINASE 2-INTERACTING PROTEIN"/>
    <property type="match status" value="1"/>
</dbReference>
<dbReference type="OrthoDB" id="17066at2759"/>
<organism evidence="2">
    <name type="scientific">Neodiprion lecontei</name>
    <name type="common">Redheaded pine sawfly</name>
    <dbReference type="NCBI Taxonomy" id="441921"/>
    <lineage>
        <taxon>Eukaryota</taxon>
        <taxon>Metazoa</taxon>
        <taxon>Ecdysozoa</taxon>
        <taxon>Arthropoda</taxon>
        <taxon>Hexapoda</taxon>
        <taxon>Insecta</taxon>
        <taxon>Pterygota</taxon>
        <taxon>Neoptera</taxon>
        <taxon>Endopterygota</taxon>
        <taxon>Hymenoptera</taxon>
        <taxon>Tenthredinoidea</taxon>
        <taxon>Diprionidae</taxon>
        <taxon>Diprioninae</taxon>
        <taxon>Neodiprion</taxon>
    </lineage>
</organism>
<dbReference type="AlphaFoldDB" id="A0A6J0B9N6"/>
<evidence type="ECO:0000313" key="2">
    <source>
        <dbReference type="RefSeq" id="XP_015510916.1"/>
    </source>
</evidence>
<dbReference type="PANTHER" id="PTHR15827">
    <property type="entry name" value="CYCLIN-DEPENDENT KINASE 2-INTERACTING PROTEIN"/>
    <property type="match status" value="1"/>
</dbReference>
<dbReference type="RefSeq" id="XP_015510916.1">
    <property type="nucleotide sequence ID" value="XM_015655430.2"/>
</dbReference>
<dbReference type="InParanoid" id="A0A6J0B9N6"/>
<evidence type="ECO:0000313" key="1">
    <source>
        <dbReference type="Proteomes" id="UP000829291"/>
    </source>
</evidence>
<dbReference type="GeneID" id="107217770"/>